<feature type="domain" description="DNA polymerase alpha/delta/epsilon subunit B" evidence="6">
    <location>
        <begin position="298"/>
        <end position="514"/>
    </location>
</feature>
<dbReference type="AlphaFoldDB" id="A0A167GBD5"/>
<dbReference type="InterPro" id="IPR016722">
    <property type="entry name" value="DNA_pol_alpha_bsu"/>
</dbReference>
<reference evidence="8 9" key="1">
    <citation type="journal article" date="2016" name="Mol. Biol. Evol.">
        <title>Comparative Genomics of Early-Diverging Mushroom-Forming Fungi Provides Insights into the Origins of Lignocellulose Decay Capabilities.</title>
        <authorList>
            <person name="Nagy L.G."/>
            <person name="Riley R."/>
            <person name="Tritt A."/>
            <person name="Adam C."/>
            <person name="Daum C."/>
            <person name="Floudas D."/>
            <person name="Sun H."/>
            <person name="Yadav J.S."/>
            <person name="Pangilinan J."/>
            <person name="Larsson K.H."/>
            <person name="Matsuura K."/>
            <person name="Barry K."/>
            <person name="Labutti K."/>
            <person name="Kuo R."/>
            <person name="Ohm R.A."/>
            <person name="Bhattacharya S.S."/>
            <person name="Shirouzu T."/>
            <person name="Yoshinaga Y."/>
            <person name="Martin F.M."/>
            <person name="Grigoriev I.V."/>
            <person name="Hibbett D.S."/>
        </authorList>
    </citation>
    <scope>NUCLEOTIDE SEQUENCE [LARGE SCALE GENOMIC DNA]</scope>
    <source>
        <strain evidence="8 9">TUFC12733</strain>
    </source>
</reference>
<evidence type="ECO:0000256" key="2">
    <source>
        <dbReference type="ARBA" id="ARBA00007299"/>
    </source>
</evidence>
<dbReference type="GO" id="GO:0006270">
    <property type="term" value="P:DNA replication initiation"/>
    <property type="evidence" value="ECO:0007669"/>
    <property type="project" value="TreeGrafter"/>
</dbReference>
<dbReference type="STRING" id="1330018.A0A167GBD5"/>
<dbReference type="PIRSF" id="PIRSF018300">
    <property type="entry name" value="DNA_pol_alph_2"/>
    <property type="match status" value="1"/>
</dbReference>
<keyword evidence="4" id="KW-0235">DNA replication</keyword>
<dbReference type="Pfam" id="PF22062">
    <property type="entry name" value="OB_DPOA2"/>
    <property type="match status" value="1"/>
</dbReference>
<feature type="domain" description="DNA polymerase alpha subunit B OB" evidence="7">
    <location>
        <begin position="163"/>
        <end position="276"/>
    </location>
</feature>
<evidence type="ECO:0000313" key="9">
    <source>
        <dbReference type="Proteomes" id="UP000076738"/>
    </source>
</evidence>
<name>A0A167GBD5_CALVF</name>
<dbReference type="Pfam" id="PF04042">
    <property type="entry name" value="DNA_pol_E_B"/>
    <property type="match status" value="1"/>
</dbReference>
<keyword evidence="5" id="KW-0539">Nucleus</keyword>
<dbReference type="InterPro" id="IPR054300">
    <property type="entry name" value="OB_DPOA2"/>
</dbReference>
<comment type="similarity">
    <text evidence="2">Belongs to the DNA polymerase alpha subunit B family.</text>
</comment>
<dbReference type="InterPro" id="IPR007185">
    <property type="entry name" value="DNA_pol_a/d/e_bsu"/>
</dbReference>
<dbReference type="Gene3D" id="3.60.21.60">
    <property type="match status" value="2"/>
</dbReference>
<accession>A0A167GBD5</accession>
<dbReference type="EMBL" id="KV417343">
    <property type="protein sequence ID" value="KZO90375.1"/>
    <property type="molecule type" value="Genomic_DNA"/>
</dbReference>
<protein>
    <recommendedName>
        <fullName evidence="3">DNA polymerase alpha subunit B</fullName>
    </recommendedName>
</protein>
<proteinExistence type="inferred from homology"/>
<dbReference type="GO" id="GO:0005658">
    <property type="term" value="C:alpha DNA polymerase:primase complex"/>
    <property type="evidence" value="ECO:0007669"/>
    <property type="project" value="TreeGrafter"/>
</dbReference>
<dbReference type="GO" id="GO:0003677">
    <property type="term" value="F:DNA binding"/>
    <property type="evidence" value="ECO:0007669"/>
    <property type="project" value="InterPro"/>
</dbReference>
<organism evidence="8 9">
    <name type="scientific">Calocera viscosa (strain TUFC12733)</name>
    <dbReference type="NCBI Taxonomy" id="1330018"/>
    <lineage>
        <taxon>Eukaryota</taxon>
        <taxon>Fungi</taxon>
        <taxon>Dikarya</taxon>
        <taxon>Basidiomycota</taxon>
        <taxon>Agaricomycotina</taxon>
        <taxon>Dacrymycetes</taxon>
        <taxon>Dacrymycetales</taxon>
        <taxon>Dacrymycetaceae</taxon>
        <taxon>Calocera</taxon>
    </lineage>
</organism>
<comment type="subcellular location">
    <subcellularLocation>
        <location evidence="1">Nucleus</location>
    </subcellularLocation>
</comment>
<sequence length="569" mass="61914">MDEATLRKGLITKFGADVRDHDDVMEACISLCNLFMMPAEELFISWESFDSANSLSSSTSSVRAKAARTQLTVSLVRDLKAHIQRARELKAGTEAHHRPVTAAARRSLGGRVGRTGLGVIGTPAPPDKPRQPVAVRPRVEVREVGEGQRSYRYMYGKISQRAEILDDIIDDMSELVRAHYDLEELGDPASVTDEEVVVVGRICSDTDNGTKLTESSLVLESSRMGGSGVRTPLKFEPGFSVRGRSDNGFGLFPGQIVAFRGKNGGGGWFSASEALEIPGLPEPFLPPTSSSTTAFNTMIACGPFTPDSDLLYRPFDQLLSEVARTKPGVLLLIGPFIDSNHPLIRKGDVDHTPLEIFQQRIGRPLHGCLNANPGLSLVIVPGVRDLVSFHSAFPQAALSETADLALPTAAIQLPNPCTMTMNGVTVSASGVDVLFHLRKEEFIKRVEGATSQLDPMASLASHVLSQRSFYPIFPPTKDHSSDVNLDVLHYDLLRLGPAAPAVLVLPSMLKQFHKVVNDTLVINPSFLSRGHYAWLECPDATFAQATGGKSAWEVFWKNATVDLRRLPTQ</sequence>
<gene>
    <name evidence="8" type="ORF">CALVIDRAFT_542702</name>
</gene>
<evidence type="ECO:0000256" key="5">
    <source>
        <dbReference type="ARBA" id="ARBA00023242"/>
    </source>
</evidence>
<evidence type="ECO:0000256" key="3">
    <source>
        <dbReference type="ARBA" id="ARBA00018596"/>
    </source>
</evidence>
<evidence type="ECO:0000259" key="6">
    <source>
        <dbReference type="Pfam" id="PF04042"/>
    </source>
</evidence>
<keyword evidence="9" id="KW-1185">Reference proteome</keyword>
<evidence type="ECO:0000259" key="7">
    <source>
        <dbReference type="Pfam" id="PF22062"/>
    </source>
</evidence>
<evidence type="ECO:0000313" key="8">
    <source>
        <dbReference type="EMBL" id="KZO90375.1"/>
    </source>
</evidence>
<dbReference type="PANTHER" id="PTHR23061:SF12">
    <property type="entry name" value="DNA POLYMERASE ALPHA SUBUNIT B"/>
    <property type="match status" value="1"/>
</dbReference>
<dbReference type="OrthoDB" id="336885at2759"/>
<evidence type="ECO:0000256" key="4">
    <source>
        <dbReference type="ARBA" id="ARBA00022705"/>
    </source>
</evidence>
<evidence type="ECO:0000256" key="1">
    <source>
        <dbReference type="ARBA" id="ARBA00004123"/>
    </source>
</evidence>
<dbReference type="Proteomes" id="UP000076738">
    <property type="component" value="Unassembled WGS sequence"/>
</dbReference>
<dbReference type="PANTHER" id="PTHR23061">
    <property type="entry name" value="DNA POLYMERASE 2 ALPHA 70 KDA SUBUNIT"/>
    <property type="match status" value="1"/>
</dbReference>